<keyword evidence="2" id="KW-1185">Reference proteome</keyword>
<sequence>MDNRFFRRRSRIGAILQRHSWFSQSIGYLEILSENYLAHGDSLHLANLIQVTRDIFDFYLEERRLDVLTDLSVRAVSRFNIRNTLPELQHEFCDLWNQIHRSGPNFIKSCSIFVVSTSLYMKAPVQLRRHFLLTLEMITFLYTDYHRIPDATFQDIVQIRLLILTKWSSVKKRRGEVTRFLPSHHHPSFKPTRCTVPDDLPTIPHRFYSDQHISFHPFRFGVRGV</sequence>
<dbReference type="Proteomes" id="UP001203297">
    <property type="component" value="Unassembled WGS sequence"/>
</dbReference>
<organism evidence="1 2">
    <name type="scientific">Multifurca ochricompacta</name>
    <dbReference type="NCBI Taxonomy" id="376703"/>
    <lineage>
        <taxon>Eukaryota</taxon>
        <taxon>Fungi</taxon>
        <taxon>Dikarya</taxon>
        <taxon>Basidiomycota</taxon>
        <taxon>Agaricomycotina</taxon>
        <taxon>Agaricomycetes</taxon>
        <taxon>Russulales</taxon>
        <taxon>Russulaceae</taxon>
        <taxon>Multifurca</taxon>
    </lineage>
</organism>
<name>A0AAD4QGQ9_9AGAM</name>
<dbReference type="AlphaFoldDB" id="A0AAD4QGQ9"/>
<dbReference type="EMBL" id="WTXG01000255">
    <property type="protein sequence ID" value="KAI0290077.1"/>
    <property type="molecule type" value="Genomic_DNA"/>
</dbReference>
<accession>A0AAD4QGQ9</accession>
<reference evidence="1" key="1">
    <citation type="journal article" date="2022" name="New Phytol.">
        <title>Evolutionary transition to the ectomycorrhizal habit in the genomes of a hyperdiverse lineage of mushroom-forming fungi.</title>
        <authorList>
            <person name="Looney B."/>
            <person name="Miyauchi S."/>
            <person name="Morin E."/>
            <person name="Drula E."/>
            <person name="Courty P.E."/>
            <person name="Kohler A."/>
            <person name="Kuo A."/>
            <person name="LaButti K."/>
            <person name="Pangilinan J."/>
            <person name="Lipzen A."/>
            <person name="Riley R."/>
            <person name="Andreopoulos W."/>
            <person name="He G."/>
            <person name="Johnson J."/>
            <person name="Nolan M."/>
            <person name="Tritt A."/>
            <person name="Barry K.W."/>
            <person name="Grigoriev I.V."/>
            <person name="Nagy L.G."/>
            <person name="Hibbett D."/>
            <person name="Henrissat B."/>
            <person name="Matheny P.B."/>
            <person name="Labbe J."/>
            <person name="Martin F.M."/>
        </authorList>
    </citation>
    <scope>NUCLEOTIDE SEQUENCE</scope>
    <source>
        <strain evidence="1">BPL690</strain>
    </source>
</reference>
<comment type="caution">
    <text evidence="1">The sequence shown here is derived from an EMBL/GenBank/DDBJ whole genome shotgun (WGS) entry which is preliminary data.</text>
</comment>
<evidence type="ECO:0000313" key="2">
    <source>
        <dbReference type="Proteomes" id="UP001203297"/>
    </source>
</evidence>
<evidence type="ECO:0000313" key="1">
    <source>
        <dbReference type="EMBL" id="KAI0290077.1"/>
    </source>
</evidence>
<gene>
    <name evidence="1" type="ORF">B0F90DRAFT_667061</name>
</gene>
<proteinExistence type="predicted"/>
<protein>
    <submittedName>
        <fullName evidence="1">Uncharacterized protein</fullName>
    </submittedName>
</protein>